<evidence type="ECO:0000256" key="2">
    <source>
        <dbReference type="ARBA" id="ARBA00023315"/>
    </source>
</evidence>
<proteinExistence type="predicted"/>
<evidence type="ECO:0000259" key="4">
    <source>
        <dbReference type="Pfam" id="PF08545"/>
    </source>
</evidence>
<keyword evidence="6" id="KW-1185">Reference proteome</keyword>
<dbReference type="InterPro" id="IPR013747">
    <property type="entry name" value="ACP_syn_III_C"/>
</dbReference>
<dbReference type="Gene3D" id="3.40.47.10">
    <property type="match status" value="1"/>
</dbReference>
<dbReference type="Pfam" id="PF08541">
    <property type="entry name" value="ACP_syn_III_C"/>
    <property type="match status" value="1"/>
</dbReference>
<feature type="domain" description="Beta-ketoacyl-[acyl-carrier-protein] synthase III N-terminal" evidence="4">
    <location>
        <begin position="108"/>
        <end position="184"/>
    </location>
</feature>
<evidence type="ECO:0000313" key="5">
    <source>
        <dbReference type="EMBL" id="RJT15325.1"/>
    </source>
</evidence>
<evidence type="ECO:0000256" key="1">
    <source>
        <dbReference type="ARBA" id="ARBA00022679"/>
    </source>
</evidence>
<evidence type="ECO:0000313" key="6">
    <source>
        <dbReference type="Proteomes" id="UP000284119"/>
    </source>
</evidence>
<dbReference type="Pfam" id="PF08545">
    <property type="entry name" value="ACP_syn_III"/>
    <property type="match status" value="1"/>
</dbReference>
<dbReference type="Proteomes" id="UP000284119">
    <property type="component" value="Unassembled WGS sequence"/>
</dbReference>
<accession>A0ABX9P5B8</accession>
<sequence>MVPLKIISSGAALPPLKITSAELDIRLGKSAGYVEQRSGVEHRFHGDDRASQVELAAEAITDALRRGNIPADSVDLLIFASAIPVQALPYSAAHVLKASPLREGISTFDVNASCVSFISALQVAAGLLNTGAYRRIAIVSAELASRGINWAHEESSIILGDGAACAIVEKGDGRSGILSCLMETYPAGIDLCHIRAGGTRRNPRAGIDDKDFLFHMDGKRLFRLAASLIEEYWARLLTAADCEMADLATIVPHQASQVSLEHMRRRLKVPEDVLVDIYRHHGNQVSASIPTALHYAITHQRFTPGKPVALVGTAAGLTLGGMVLLP</sequence>
<dbReference type="EMBL" id="RAHG01000002">
    <property type="protein sequence ID" value="RJT15325.1"/>
    <property type="molecule type" value="Genomic_DNA"/>
</dbReference>
<protein>
    <submittedName>
        <fullName evidence="5">Ketoacyl-ACP synthase III</fullName>
    </submittedName>
</protein>
<keyword evidence="2" id="KW-0012">Acyltransferase</keyword>
<evidence type="ECO:0000259" key="3">
    <source>
        <dbReference type="Pfam" id="PF08541"/>
    </source>
</evidence>
<dbReference type="PANTHER" id="PTHR34069">
    <property type="entry name" value="3-OXOACYL-[ACYL-CARRIER-PROTEIN] SYNTHASE 3"/>
    <property type="match status" value="1"/>
</dbReference>
<organism evidence="5 6">
    <name type="scientific">Rahnella inusitata</name>
    <dbReference type="NCBI Taxonomy" id="58169"/>
    <lineage>
        <taxon>Bacteria</taxon>
        <taxon>Pseudomonadati</taxon>
        <taxon>Pseudomonadota</taxon>
        <taxon>Gammaproteobacteria</taxon>
        <taxon>Enterobacterales</taxon>
        <taxon>Yersiniaceae</taxon>
        <taxon>Rahnella</taxon>
    </lineage>
</organism>
<name>A0ABX9P5B8_9GAMM</name>
<dbReference type="PANTHER" id="PTHR34069:SF2">
    <property type="entry name" value="BETA-KETOACYL-[ACYL-CARRIER-PROTEIN] SYNTHASE III"/>
    <property type="match status" value="1"/>
</dbReference>
<feature type="domain" description="Beta-ketoacyl-[acyl-carrier-protein] synthase III C-terminal" evidence="3">
    <location>
        <begin position="237"/>
        <end position="324"/>
    </location>
</feature>
<dbReference type="CDD" id="cd00830">
    <property type="entry name" value="KAS_III"/>
    <property type="match status" value="1"/>
</dbReference>
<keyword evidence="1" id="KW-0808">Transferase</keyword>
<dbReference type="InterPro" id="IPR016039">
    <property type="entry name" value="Thiolase-like"/>
</dbReference>
<comment type="caution">
    <text evidence="5">The sequence shown here is derived from an EMBL/GenBank/DDBJ whole genome shotgun (WGS) entry which is preliminary data.</text>
</comment>
<reference evidence="5 6" key="1">
    <citation type="submission" date="2018-09" db="EMBL/GenBank/DDBJ databases">
        <authorList>
            <person name="Le Fleche-Mateos A."/>
        </authorList>
    </citation>
    <scope>NUCLEOTIDE SEQUENCE [LARGE SCALE GENOMIC DNA]</scope>
    <source>
        <strain evidence="5 6">DSM 30078</strain>
    </source>
</reference>
<dbReference type="SUPFAM" id="SSF53901">
    <property type="entry name" value="Thiolase-like"/>
    <property type="match status" value="1"/>
</dbReference>
<dbReference type="InterPro" id="IPR013751">
    <property type="entry name" value="ACP_syn_III_N"/>
</dbReference>
<gene>
    <name evidence="5" type="ORF">D5396_05145</name>
</gene>